<feature type="transmembrane region" description="Helical" evidence="1">
    <location>
        <begin position="20"/>
        <end position="43"/>
    </location>
</feature>
<protein>
    <recommendedName>
        <fullName evidence="4">DUF2993 domain-containing protein</fullName>
    </recommendedName>
</protein>
<sequence>MVGEPMTVGGESAVPRRRKTGIFVALSVVLVLIAAIVVADVGLRAYAEEKASSEMASSLPDTVDGKIDVKIGGFSFLQQYLSGSFDQVTLDAPGLSVDGVPVDAHVVATGVPTDLSKPVGAVSARLTLSEDAVNSVIEVPGSAALTLDNQAVGYDGSITLLGLSLHYLVTAGVSVTADSVVLTPETAKLTAGSAVVDASGALNAVLDRSIPLCVANYLPQGVELKSLSIVPGSATVTLGASDFTVDEASLRTVGTCP</sequence>
<evidence type="ECO:0008006" key="4">
    <source>
        <dbReference type="Google" id="ProtNLM"/>
    </source>
</evidence>
<accession>A0ABR5CIU2</accession>
<keyword evidence="3" id="KW-1185">Reference proteome</keyword>
<dbReference type="EMBL" id="JYFC01000001">
    <property type="protein sequence ID" value="KJC65537.1"/>
    <property type="molecule type" value="Genomic_DNA"/>
</dbReference>
<proteinExistence type="predicted"/>
<dbReference type="InterPro" id="IPR021373">
    <property type="entry name" value="DUF2993"/>
</dbReference>
<keyword evidence="1" id="KW-1133">Transmembrane helix</keyword>
<evidence type="ECO:0000256" key="1">
    <source>
        <dbReference type="SAM" id="Phobius"/>
    </source>
</evidence>
<dbReference type="Pfam" id="PF11209">
    <property type="entry name" value="LmeA"/>
    <property type="match status" value="1"/>
</dbReference>
<keyword evidence="1" id="KW-0812">Transmembrane</keyword>
<evidence type="ECO:0000313" key="2">
    <source>
        <dbReference type="EMBL" id="KJC65537.1"/>
    </source>
</evidence>
<evidence type="ECO:0000313" key="3">
    <source>
        <dbReference type="Proteomes" id="UP000032503"/>
    </source>
</evidence>
<gene>
    <name evidence="2" type="ORF">TZ00_01445</name>
</gene>
<comment type="caution">
    <text evidence="2">The sequence shown here is derived from an EMBL/GenBank/DDBJ whole genome shotgun (WGS) entry which is preliminary data.</text>
</comment>
<reference evidence="2 3" key="1">
    <citation type="journal article" date="2001" name="Int. J. Syst. Evol. Microbiol.">
        <title>Agreia bicolorata gen. nov., sp. nov., to accommodate actinobacteria isolated from narrow reed grass infected by the nematode Heteroanguina graminophila.</title>
        <authorList>
            <person name="Evtushenko L.I."/>
            <person name="Dorofeeva L.V."/>
            <person name="Dobrovolskaya T.G."/>
            <person name="Streshinskaya G.M."/>
            <person name="Subbotin S.A."/>
            <person name="Tiedje J.M."/>
        </authorList>
    </citation>
    <scope>NUCLEOTIDE SEQUENCE [LARGE SCALE GENOMIC DNA]</scope>
    <source>
        <strain evidence="2 3">VKM Ac-1804</strain>
    </source>
</reference>
<organism evidence="2 3">
    <name type="scientific">Agreia bicolorata</name>
    <dbReference type="NCBI Taxonomy" id="110935"/>
    <lineage>
        <taxon>Bacteria</taxon>
        <taxon>Bacillati</taxon>
        <taxon>Actinomycetota</taxon>
        <taxon>Actinomycetes</taxon>
        <taxon>Micrococcales</taxon>
        <taxon>Microbacteriaceae</taxon>
        <taxon>Agreia</taxon>
    </lineage>
</organism>
<keyword evidence="1" id="KW-0472">Membrane</keyword>
<name>A0ABR5CIU2_9MICO</name>
<dbReference type="Proteomes" id="UP000032503">
    <property type="component" value="Unassembled WGS sequence"/>
</dbReference>